<evidence type="ECO:0000313" key="9">
    <source>
        <dbReference type="Proteomes" id="UP000189452"/>
    </source>
</evidence>
<dbReference type="Proteomes" id="UP000300237">
    <property type="component" value="Chromosome"/>
</dbReference>
<name>A0A045J264_MYCTX</name>
<dbReference type="OMA" id="PRWEPDD"/>
<dbReference type="InterPro" id="IPR038332">
    <property type="entry name" value="PPE_sf"/>
</dbReference>
<organism evidence="5 9">
    <name type="scientific">Mycobacterium tuberculosis</name>
    <dbReference type="NCBI Taxonomy" id="1773"/>
    <lineage>
        <taxon>Bacteria</taxon>
        <taxon>Bacillati</taxon>
        <taxon>Actinomycetota</taxon>
        <taxon>Actinomycetes</taxon>
        <taxon>Mycobacteriales</taxon>
        <taxon>Mycobacteriaceae</taxon>
        <taxon>Mycobacterium</taxon>
        <taxon>Mycobacterium tuberculosis complex</taxon>
    </lineage>
</organism>
<dbReference type="AlphaFoldDB" id="A0A045J264"/>
<dbReference type="SUPFAM" id="SSF140459">
    <property type="entry name" value="PE/PPE dimer-like"/>
    <property type="match status" value="1"/>
</dbReference>
<evidence type="ECO:0000313" key="7">
    <source>
        <dbReference type="EMBL" id="VCU50623.1"/>
    </source>
</evidence>
<evidence type="ECO:0000313" key="8">
    <source>
        <dbReference type="Proteomes" id="UP000050139"/>
    </source>
</evidence>
<reference evidence="5 9" key="2">
    <citation type="submission" date="2016-04" db="EMBL/GenBank/DDBJ databases">
        <authorList>
            <person name="Bigi M."/>
            <person name="Bigi F."/>
            <person name="Soria M.A."/>
        </authorList>
    </citation>
    <scope>NUCLEOTIDE SEQUENCE [LARGE SCALE GENOMIC DNA]</scope>
    <source>
        <strain evidence="5 9">6548</strain>
    </source>
</reference>
<reference evidence="6 10" key="3">
    <citation type="journal article" date="2017" name="N. Engl. J. Med.">
        <title>Transmission of Extensively Drug-Resistant Tuberculosis in South Africa.</title>
        <authorList>
            <person name="Shah N.S."/>
            <person name="Auld S.C."/>
            <person name="Brust J.C."/>
            <person name="Mathema B."/>
            <person name="Ismail N."/>
            <person name="Moodley P."/>
            <person name="Mlisana K."/>
            <person name="Allana S."/>
            <person name="Campbell A."/>
            <person name="Mthiyane T."/>
            <person name="Morris N."/>
            <person name="Mpangase P."/>
            <person name="van der Meulen H."/>
            <person name="Omar S.V."/>
            <person name="Brown T.S."/>
            <person name="Narechania A."/>
            <person name="Shaskina E."/>
            <person name="Kapwata T."/>
            <person name="Kreiswirth B."/>
            <person name="Gandhi N.R."/>
        </authorList>
    </citation>
    <scope>NUCLEOTIDE SEQUENCE [LARGE SCALE GENOMIC DNA]</scope>
    <source>
        <strain evidence="6 10">32301_S10</strain>
    </source>
</reference>
<dbReference type="FunFam" id="1.10.287.850:FF:000001">
    <property type="entry name" value="PE_PGRS39"/>
    <property type="match status" value="1"/>
</dbReference>
<reference evidence="4 12" key="7">
    <citation type="submission" date="2021-03" db="EMBL/GenBank/DDBJ databases">
        <title>Whole Genome Sequencing of Mycobacterium tuberculosis clinical isolates from Arunachal Pradesh, India.</title>
        <authorList>
            <person name="Singh S."/>
            <person name="Mudliar S.R."/>
            <person name="Kulsum U."/>
            <person name="Rufai S.B."/>
            <person name="Singh P.K."/>
            <person name="Umpo M."/>
            <person name="Nyori M."/>
        </authorList>
    </citation>
    <scope>NUCLEOTIDE SEQUENCE [LARGE SCALE GENOMIC DNA]</scope>
    <source>
        <strain evidence="4 12">OMICS/BPL/0142/20/SP</strain>
    </source>
</reference>
<protein>
    <submittedName>
        <fullName evidence="5">PE family protein</fullName>
    </submittedName>
    <submittedName>
        <fullName evidence="3 7">PE-PGRS family protein</fullName>
    </submittedName>
</protein>
<dbReference type="Pfam" id="PF00934">
    <property type="entry name" value="PE"/>
    <property type="match status" value="1"/>
</dbReference>
<dbReference type="Proteomes" id="UP000671119">
    <property type="component" value="Unassembled WGS sequence"/>
</dbReference>
<gene>
    <name evidence="7" type="primary">PE_PGRS39</name>
    <name evidence="5" type="ORF">A4S10_02460</name>
    <name evidence="7" type="ORF">DKC2_2469</name>
    <name evidence="6" type="ORF">DSJ38_21585</name>
    <name evidence="3" type="ORF">ERS094118_00058</name>
    <name evidence="4" type="ORF">J8J21_17940</name>
</gene>
<proteinExistence type="predicted"/>
<dbReference type="EMBL" id="COPH01000001">
    <property type="protein sequence ID" value="CLV41821.1"/>
    <property type="molecule type" value="Genomic_DNA"/>
</dbReference>
<evidence type="ECO:0000313" key="12">
    <source>
        <dbReference type="Proteomes" id="UP000671119"/>
    </source>
</evidence>
<dbReference type="EMBL" id="QTBD01000235">
    <property type="protein sequence ID" value="REQ47670.1"/>
    <property type="molecule type" value="Genomic_DNA"/>
</dbReference>
<dbReference type="RefSeq" id="WP_003412039.1">
    <property type="nucleotide sequence ID" value="NZ_AP017901.1"/>
</dbReference>
<dbReference type="Proteomes" id="UP000256381">
    <property type="component" value="Unassembled WGS sequence"/>
</dbReference>
<feature type="region of interest" description="Disordered" evidence="1">
    <location>
        <begin position="304"/>
        <end position="347"/>
    </location>
</feature>
<evidence type="ECO:0000313" key="6">
    <source>
        <dbReference type="EMBL" id="REQ47670.1"/>
    </source>
</evidence>
<dbReference type="EMBL" id="LWDQ01000001">
    <property type="protein sequence ID" value="OMH60286.1"/>
    <property type="molecule type" value="Genomic_DNA"/>
</dbReference>
<evidence type="ECO:0000256" key="1">
    <source>
        <dbReference type="SAM" id="MobiDB-lite"/>
    </source>
</evidence>
<feature type="compositionally biased region" description="Polar residues" evidence="1">
    <location>
        <begin position="310"/>
        <end position="328"/>
    </location>
</feature>
<reference evidence="7 11" key="6">
    <citation type="submission" date="2018-08" db="EMBL/GenBank/DDBJ databases">
        <authorList>
            <person name="Fokvardsen B D."/>
            <person name="Norman A."/>
        </authorList>
    </citation>
    <scope>NUCLEOTIDE SEQUENCE [LARGE SCALE GENOMIC DNA]</scope>
    <source>
        <strain evidence="7 11">DKC2</strain>
    </source>
</reference>
<dbReference type="Gene3D" id="1.10.287.850">
    <property type="entry name" value="HP0062-like domain"/>
    <property type="match status" value="1"/>
</dbReference>
<reference evidence="6" key="5">
    <citation type="submission" date="2018-07" db="EMBL/GenBank/DDBJ databases">
        <authorList>
            <person name="Shah S."/>
            <person name="Brown T."/>
            <person name="Auld S."/>
            <person name="Bratton K."/>
            <person name="Narechania A."/>
            <person name="Mathema B."/>
            <person name="Gandhi N."/>
        </authorList>
    </citation>
    <scope>NUCLEOTIDE SEQUENCE</scope>
    <source>
        <strain evidence="6">32301_S10</strain>
    </source>
</reference>
<evidence type="ECO:0000313" key="3">
    <source>
        <dbReference type="EMBL" id="CLV41821.1"/>
    </source>
</evidence>
<evidence type="ECO:0000313" key="10">
    <source>
        <dbReference type="Proteomes" id="UP000256381"/>
    </source>
</evidence>
<sequence>MSHVTAAPNVLAASAGELAAIGSTMRAANAAAAAPTAGVLAAGGDDVSAGIAALFGARAQAYQAISAQAALFHDRFVQILQEGAAAYAMAEAANALPLQKAQGVVSELAQDRTGGTGTGQSRGAGGFGGVGQAGGKGWDGGPIGNGQVGEQHGAGQLGSTDGNPGVAGAAHGSGVSASHGSGATGAAGVADPGGSGAGVGSAAGNGTGAGSADAVGGAGTGRDIVGSVRGDGGVGMASGDGGLSTGAAGASAEGGLMPGFGGAPWVGGHWGLGGEGHSGAIGGVGEQVAPAVATAPAVSPATTSAVAAESGSTPATKAQAMHATTNPGNAAHQGNPADPGNSARRADGGRDEQLLLLPLTSLRGLRHTLKKLSGLRARNGLLTASGDNASGSGRPWDRDQLLRALGLRPPGHE</sequence>
<feature type="region of interest" description="Disordered" evidence="1">
    <location>
        <begin position="132"/>
        <end position="188"/>
    </location>
</feature>
<dbReference type="Proteomes" id="UP000050139">
    <property type="component" value="Unassembled WGS sequence"/>
</dbReference>
<feature type="domain" description="PE" evidence="2">
    <location>
        <begin position="4"/>
        <end position="94"/>
    </location>
</feature>
<accession>A0A045J264</accession>
<evidence type="ECO:0000313" key="5">
    <source>
        <dbReference type="EMBL" id="OMH60286.1"/>
    </source>
</evidence>
<dbReference type="InterPro" id="IPR000084">
    <property type="entry name" value="PE-PGRS_N"/>
</dbReference>
<reference evidence="5 9" key="4">
    <citation type="submission" date="2017-02" db="EMBL/GenBank/DDBJ databases">
        <title>Protein polymorphisms may explain contrasting epidemiological fitness of two variants of a multidrug-resistant Mycobacterium tuberculosis strain.</title>
        <authorList>
            <person name="Bigi M.M."/>
            <person name="Lopez B."/>
            <person name="Blanco F.C."/>
            <person name="Sasiain M.C."/>
            <person name="De La Barrera S."/>
            <person name="Ritacco V."/>
            <person name="Bigi F."/>
            <person name="Soria M.A."/>
        </authorList>
    </citation>
    <scope>NUCLEOTIDE SEQUENCE [LARGE SCALE GENOMIC DNA]</scope>
    <source>
        <strain evidence="5 9">6548</strain>
    </source>
</reference>
<feature type="compositionally biased region" description="Gly residues" evidence="1">
    <location>
        <begin position="132"/>
        <end position="147"/>
    </location>
</feature>
<dbReference type="EMBL" id="LR027516">
    <property type="protein sequence ID" value="VCU50623.1"/>
    <property type="molecule type" value="Genomic_DNA"/>
</dbReference>
<evidence type="ECO:0000313" key="11">
    <source>
        <dbReference type="Proteomes" id="UP000300237"/>
    </source>
</evidence>
<evidence type="ECO:0000313" key="4">
    <source>
        <dbReference type="EMBL" id="MBP0684955.1"/>
    </source>
</evidence>
<reference evidence="3 8" key="1">
    <citation type="submission" date="2015-03" db="EMBL/GenBank/DDBJ databases">
        <authorList>
            <consortium name="Pathogen Informatics"/>
            <person name="Murphy D."/>
        </authorList>
    </citation>
    <scope>NUCLEOTIDE SEQUENCE [LARGE SCALE GENOMIC DNA]</scope>
    <source>
        <strain evidence="3 8">0268S</strain>
    </source>
</reference>
<feature type="compositionally biased region" description="Low complexity" evidence="1">
    <location>
        <begin position="166"/>
        <end position="188"/>
    </location>
</feature>
<evidence type="ECO:0000259" key="2">
    <source>
        <dbReference type="Pfam" id="PF00934"/>
    </source>
</evidence>
<dbReference type="EMBL" id="JAGIZI010000035">
    <property type="protein sequence ID" value="MBP0684955.1"/>
    <property type="molecule type" value="Genomic_DNA"/>
</dbReference>
<dbReference type="Proteomes" id="UP000189452">
    <property type="component" value="Chromosome"/>
</dbReference>